<evidence type="ECO:0000256" key="1">
    <source>
        <dbReference type="ARBA" id="ARBA00001933"/>
    </source>
</evidence>
<dbReference type="PANTHER" id="PTHR13693:SF100">
    <property type="entry name" value="8-AMINO-7-OXONONANOATE SYNTHASE"/>
    <property type="match status" value="1"/>
</dbReference>
<evidence type="ECO:0000256" key="11">
    <source>
        <dbReference type="ARBA" id="ARBA00033381"/>
    </source>
</evidence>
<keyword evidence="7" id="KW-0093">Biotin biosynthesis</keyword>
<comment type="similarity">
    <text evidence="3">Belongs to the class-II pyridoxal-phosphate-dependent aminotransferase family. BioF subfamily.</text>
</comment>
<dbReference type="InterPro" id="IPR015422">
    <property type="entry name" value="PyrdxlP-dep_Trfase_small"/>
</dbReference>
<dbReference type="Gene3D" id="3.90.1150.10">
    <property type="entry name" value="Aspartate Aminotransferase, domain 1"/>
    <property type="match status" value="1"/>
</dbReference>
<dbReference type="Proteomes" id="UP000510682">
    <property type="component" value="Chromosome"/>
</dbReference>
<proteinExistence type="inferred from homology"/>
<gene>
    <name evidence="15" type="ORF">H0P51_12865</name>
</gene>
<dbReference type="InterPro" id="IPR004839">
    <property type="entry name" value="Aminotransferase_I/II_large"/>
</dbReference>
<dbReference type="SUPFAM" id="SSF53383">
    <property type="entry name" value="PLP-dependent transferases"/>
    <property type="match status" value="1"/>
</dbReference>
<evidence type="ECO:0000256" key="8">
    <source>
        <dbReference type="ARBA" id="ARBA00022898"/>
    </source>
</evidence>
<dbReference type="InterPro" id="IPR015424">
    <property type="entry name" value="PyrdxlP-dep_Trfase"/>
</dbReference>
<dbReference type="GO" id="GO:0009102">
    <property type="term" value="P:biotin biosynthetic process"/>
    <property type="evidence" value="ECO:0007669"/>
    <property type="project" value="UniProtKB-KW"/>
</dbReference>
<dbReference type="Pfam" id="PF00155">
    <property type="entry name" value="Aminotran_1_2"/>
    <property type="match status" value="1"/>
</dbReference>
<dbReference type="PANTHER" id="PTHR13693">
    <property type="entry name" value="CLASS II AMINOTRANSFERASE/8-AMINO-7-OXONONANOATE SYNTHASE"/>
    <property type="match status" value="1"/>
</dbReference>
<feature type="domain" description="Aminotransferase class I/classII large" evidence="14">
    <location>
        <begin position="39"/>
        <end position="369"/>
    </location>
</feature>
<evidence type="ECO:0000256" key="10">
    <source>
        <dbReference type="ARBA" id="ARBA00032610"/>
    </source>
</evidence>
<evidence type="ECO:0000313" key="16">
    <source>
        <dbReference type="Proteomes" id="UP000510682"/>
    </source>
</evidence>
<evidence type="ECO:0000256" key="7">
    <source>
        <dbReference type="ARBA" id="ARBA00022756"/>
    </source>
</evidence>
<dbReference type="RefSeq" id="WP_180918421.1">
    <property type="nucleotide sequence ID" value="NZ_CP059165.1"/>
</dbReference>
<dbReference type="InterPro" id="IPR050087">
    <property type="entry name" value="AON_synthase_class-II"/>
</dbReference>
<evidence type="ECO:0000256" key="9">
    <source>
        <dbReference type="ARBA" id="ARBA00023315"/>
    </source>
</evidence>
<dbReference type="GO" id="GO:0008710">
    <property type="term" value="F:8-amino-7-oxononanoate synthase activity"/>
    <property type="evidence" value="ECO:0007669"/>
    <property type="project" value="UniProtKB-EC"/>
</dbReference>
<organism evidence="15 16">
    <name type="scientific">Mycobacterium vicinigordonae</name>
    <dbReference type="NCBI Taxonomy" id="1719132"/>
    <lineage>
        <taxon>Bacteria</taxon>
        <taxon>Bacillati</taxon>
        <taxon>Actinomycetota</taxon>
        <taxon>Actinomycetes</taxon>
        <taxon>Mycobacteriales</taxon>
        <taxon>Mycobacteriaceae</taxon>
        <taxon>Mycobacterium</taxon>
    </lineage>
</organism>
<dbReference type="AlphaFoldDB" id="A0A7D6I0Q9"/>
<evidence type="ECO:0000256" key="13">
    <source>
        <dbReference type="RuleBase" id="RU003693"/>
    </source>
</evidence>
<evidence type="ECO:0000256" key="3">
    <source>
        <dbReference type="ARBA" id="ARBA00010008"/>
    </source>
</evidence>
<dbReference type="EMBL" id="CP059165">
    <property type="protein sequence ID" value="QLL09675.1"/>
    <property type="molecule type" value="Genomic_DNA"/>
</dbReference>
<reference evidence="15" key="2">
    <citation type="submission" date="2020-07" db="EMBL/GenBank/DDBJ databases">
        <authorList>
            <person name="Yu X."/>
        </authorList>
    </citation>
    <scope>NUCLEOTIDE SEQUENCE [LARGE SCALE GENOMIC DNA]</scope>
    <source>
        <strain evidence="15">24T</strain>
    </source>
</reference>
<dbReference type="KEGG" id="mgor:H0P51_12865"/>
<dbReference type="InterPro" id="IPR001917">
    <property type="entry name" value="Aminotrans_II_pyridoxalP_BS"/>
</dbReference>
<evidence type="ECO:0000256" key="12">
    <source>
        <dbReference type="ARBA" id="ARBA00047715"/>
    </source>
</evidence>
<evidence type="ECO:0000256" key="2">
    <source>
        <dbReference type="ARBA" id="ARBA00004746"/>
    </source>
</evidence>
<comment type="catalytic activity">
    <reaction evidence="12">
        <text>6-carboxyhexanoyl-[ACP] + L-alanine + H(+) = (8S)-8-amino-7-oxononanoate + holo-[ACP] + CO2</text>
        <dbReference type="Rhea" id="RHEA:42288"/>
        <dbReference type="Rhea" id="RHEA-COMP:9685"/>
        <dbReference type="Rhea" id="RHEA-COMP:9955"/>
        <dbReference type="ChEBI" id="CHEBI:15378"/>
        <dbReference type="ChEBI" id="CHEBI:16526"/>
        <dbReference type="ChEBI" id="CHEBI:57972"/>
        <dbReference type="ChEBI" id="CHEBI:64479"/>
        <dbReference type="ChEBI" id="CHEBI:78846"/>
        <dbReference type="ChEBI" id="CHEBI:149468"/>
        <dbReference type="EC" id="2.3.1.47"/>
    </reaction>
</comment>
<sequence length="380" mass="39166">MKAPIEASPLAWLDTVAAQRRDAGLRRALRPRPPVSTELDLASNDYLGLSQHPDVIEGGVQALRVWGAGSTGSRLVTGDTALHAQFETELAEYIGAAAGLVFSSGYTANLGAVVSLSGPGSLLVSDAYSHASLVDACRLSRARVVVTPNRDVDAVAAALESRREERAVVVTDSVFSADGSLAPLRELHDVCRRHRALLIVDEAHGLGVRGAGRGLLHEVGLAGAPDVVVTTTLSKALGSQGGVVLGPAEVRAHLIDAARPFIFDTGLAPAAVGAALAALHVLQDEPWRPAAVLSHAAELARVCDVPQVPDAAVVSVILGEPEVALAAATACLEAGVKVGCFRPPTVPAGTSRLRLTARASLSAEELQLASRVLADVLSGT</sequence>
<comment type="cofactor">
    <cofactor evidence="1 13">
        <name>pyridoxal 5'-phosphate</name>
        <dbReference type="ChEBI" id="CHEBI:597326"/>
    </cofactor>
</comment>
<evidence type="ECO:0000256" key="5">
    <source>
        <dbReference type="ARBA" id="ARBA00013187"/>
    </source>
</evidence>
<dbReference type="InterPro" id="IPR015421">
    <property type="entry name" value="PyrdxlP-dep_Trfase_major"/>
</dbReference>
<keyword evidence="9" id="KW-0012">Acyltransferase</keyword>
<dbReference type="GO" id="GO:0030170">
    <property type="term" value="F:pyridoxal phosphate binding"/>
    <property type="evidence" value="ECO:0007669"/>
    <property type="project" value="InterPro"/>
</dbReference>
<comment type="pathway">
    <text evidence="2">Cofactor biosynthesis; biotin biosynthesis.</text>
</comment>
<name>A0A7D6I0Q9_9MYCO</name>
<keyword evidence="6" id="KW-0808">Transferase</keyword>
<protein>
    <recommendedName>
        <fullName evidence="5">8-amino-7-oxononanoate synthase</fullName>
        <ecNumber evidence="5">2.3.1.47</ecNumber>
    </recommendedName>
    <alternativeName>
        <fullName evidence="10">7-keto-8-amino-pelargonic acid synthase</fullName>
    </alternativeName>
    <alternativeName>
        <fullName evidence="11">8-amino-7-ketopelargonate synthase</fullName>
    </alternativeName>
</protein>
<reference evidence="15" key="1">
    <citation type="submission" date="2020-07" db="EMBL/GenBank/DDBJ databases">
        <title>Description of Mycobacterium gordonae subsp. intergordonae subsp.nov. and Mycobacterium gordonae subsp. gordonae subsp. nov.</title>
        <authorList>
            <person name="Huang H."/>
        </authorList>
    </citation>
    <scope>NUCLEOTIDE SEQUENCE [LARGE SCALE GENOMIC DNA]</scope>
    <source>
        <strain evidence="15">24T</strain>
    </source>
</reference>
<keyword evidence="8 13" id="KW-0663">Pyridoxal phosphate</keyword>
<evidence type="ECO:0000256" key="4">
    <source>
        <dbReference type="ARBA" id="ARBA00011738"/>
    </source>
</evidence>
<comment type="subunit">
    <text evidence="4">Homodimer.</text>
</comment>
<dbReference type="EC" id="2.3.1.47" evidence="5"/>
<accession>A0A7D6I0Q9</accession>
<evidence type="ECO:0000259" key="14">
    <source>
        <dbReference type="Pfam" id="PF00155"/>
    </source>
</evidence>
<keyword evidence="16" id="KW-1185">Reference proteome</keyword>
<dbReference type="Gene3D" id="3.40.640.10">
    <property type="entry name" value="Type I PLP-dependent aspartate aminotransferase-like (Major domain)"/>
    <property type="match status" value="1"/>
</dbReference>
<dbReference type="PROSITE" id="PS00599">
    <property type="entry name" value="AA_TRANSFER_CLASS_2"/>
    <property type="match status" value="1"/>
</dbReference>
<evidence type="ECO:0000313" key="15">
    <source>
        <dbReference type="EMBL" id="QLL09675.1"/>
    </source>
</evidence>
<evidence type="ECO:0000256" key="6">
    <source>
        <dbReference type="ARBA" id="ARBA00022679"/>
    </source>
</evidence>